<name>Q21CD8_RHOPB</name>
<dbReference type="RefSeq" id="WP_011470856.1">
    <property type="nucleotide sequence ID" value="NC_007925.1"/>
</dbReference>
<dbReference type="eggNOG" id="ENOG503012S">
    <property type="taxonomic scope" value="Bacteria"/>
</dbReference>
<gene>
    <name evidence="1" type="ordered locus">RPC_0373</name>
</gene>
<dbReference type="EMBL" id="CP000301">
    <property type="protein sequence ID" value="ABD85948.1"/>
    <property type="molecule type" value="Genomic_DNA"/>
</dbReference>
<protein>
    <submittedName>
        <fullName evidence="1">Uncharacterized protein</fullName>
    </submittedName>
</protein>
<dbReference type="OrthoDB" id="8240001at2"/>
<organism evidence="1">
    <name type="scientific">Rhodopseudomonas palustris (strain BisB18)</name>
    <dbReference type="NCBI Taxonomy" id="316056"/>
    <lineage>
        <taxon>Bacteria</taxon>
        <taxon>Pseudomonadati</taxon>
        <taxon>Pseudomonadota</taxon>
        <taxon>Alphaproteobacteria</taxon>
        <taxon>Hyphomicrobiales</taxon>
        <taxon>Nitrobacteraceae</taxon>
        <taxon>Rhodopseudomonas</taxon>
    </lineage>
</organism>
<sequence length="87" mass="9759">MTQPDIWYVAYGPDQAVKSDDRASGMVRSTKTFKSEAEAKQFAMEIVEKGWSANAGTLNPYQPKQMIGSSQIGKWASTRPVQQRSFR</sequence>
<accession>Q21CD8</accession>
<evidence type="ECO:0000313" key="1">
    <source>
        <dbReference type="EMBL" id="ABD85948.1"/>
    </source>
</evidence>
<reference evidence="1" key="1">
    <citation type="submission" date="2006-03" db="EMBL/GenBank/DDBJ databases">
        <title>Complete sequence of Rhodopseudomonas palustris BisB18.</title>
        <authorList>
            <consortium name="US DOE Joint Genome Institute"/>
            <person name="Copeland A."/>
            <person name="Lucas S."/>
            <person name="Lapidus A."/>
            <person name="Barry K."/>
            <person name="Detter J.C."/>
            <person name="Glavina del Rio T."/>
            <person name="Hammon N."/>
            <person name="Israni S."/>
            <person name="Dalin E."/>
            <person name="Tice H."/>
            <person name="Pitluck S."/>
            <person name="Chain P."/>
            <person name="Malfatti S."/>
            <person name="Shin M."/>
            <person name="Vergez L."/>
            <person name="Schmutz J."/>
            <person name="Larimer F."/>
            <person name="Land M."/>
            <person name="Hauser L."/>
            <person name="Pelletier D.A."/>
            <person name="Kyrpides N."/>
            <person name="Anderson I."/>
            <person name="Oda Y."/>
            <person name="Harwood C.S."/>
            <person name="Richardson P."/>
        </authorList>
    </citation>
    <scope>NUCLEOTIDE SEQUENCE [LARGE SCALE GENOMIC DNA]</scope>
    <source>
        <strain evidence="1">BisB18</strain>
    </source>
</reference>
<dbReference type="AlphaFoldDB" id="Q21CD8"/>
<dbReference type="HOGENOM" id="CLU_194331_0_0_5"/>
<proteinExistence type="predicted"/>
<dbReference type="KEGG" id="rpc:RPC_0373"/>